<feature type="domain" description="DOT1" evidence="18">
    <location>
        <begin position="258"/>
        <end position="567"/>
    </location>
</feature>
<dbReference type="Proteomes" id="UP001201980">
    <property type="component" value="Unassembled WGS sequence"/>
</dbReference>
<dbReference type="GO" id="GO:0000781">
    <property type="term" value="C:chromosome, telomeric region"/>
    <property type="evidence" value="ECO:0007669"/>
    <property type="project" value="GOC"/>
</dbReference>
<name>A0AAD5RY54_9PEZI</name>
<keyword evidence="11 15" id="KW-0804">Transcription</keyword>
<dbReference type="InterPro" id="IPR030445">
    <property type="entry name" value="H3-K79_meTrfase"/>
</dbReference>
<dbReference type="InterPro" id="IPR021162">
    <property type="entry name" value="Dot1"/>
</dbReference>
<organism evidence="19 20">
    <name type="scientific">Zalerion maritima</name>
    <dbReference type="NCBI Taxonomy" id="339359"/>
    <lineage>
        <taxon>Eukaryota</taxon>
        <taxon>Fungi</taxon>
        <taxon>Dikarya</taxon>
        <taxon>Ascomycota</taxon>
        <taxon>Pezizomycotina</taxon>
        <taxon>Sordariomycetes</taxon>
        <taxon>Lulworthiomycetidae</taxon>
        <taxon>Lulworthiales</taxon>
        <taxon>Lulworthiaceae</taxon>
        <taxon>Zalerion</taxon>
    </lineage>
</organism>
<keyword evidence="10 15" id="KW-0805">Transcription regulation</keyword>
<comment type="similarity">
    <text evidence="15">Belongs to the class I-like SAM-binding methyltransferase superfamily. DOT1 family.</text>
</comment>
<feature type="region of interest" description="Disordered" evidence="17">
    <location>
        <begin position="163"/>
        <end position="197"/>
    </location>
</feature>
<dbReference type="GO" id="GO:0006281">
    <property type="term" value="P:DNA repair"/>
    <property type="evidence" value="ECO:0007669"/>
    <property type="project" value="InterPro"/>
</dbReference>
<dbReference type="PANTHER" id="PTHR21451:SF0">
    <property type="entry name" value="HISTONE-LYSINE N-METHYLTRANSFERASE, H3 LYSINE-79 SPECIFIC"/>
    <property type="match status" value="1"/>
</dbReference>
<dbReference type="Gene3D" id="3.40.50.150">
    <property type="entry name" value="Vaccinia Virus protein VP39"/>
    <property type="match status" value="1"/>
</dbReference>
<keyword evidence="7 15" id="KW-0949">S-adenosyl-L-methionine</keyword>
<evidence type="ECO:0000256" key="9">
    <source>
        <dbReference type="ARBA" id="ARBA00022853"/>
    </source>
</evidence>
<feature type="binding site" evidence="16">
    <location>
        <begin position="469"/>
        <end position="470"/>
    </location>
    <ligand>
        <name>S-adenosyl-L-methionine</name>
        <dbReference type="ChEBI" id="CHEBI:59789"/>
    </ligand>
</feature>
<dbReference type="AlphaFoldDB" id="A0AAD5RY54"/>
<feature type="binding site" evidence="16">
    <location>
        <begin position="383"/>
        <end position="386"/>
    </location>
    <ligand>
        <name>S-adenosyl-L-methionine</name>
        <dbReference type="ChEBI" id="CHEBI:59789"/>
    </ligand>
</feature>
<dbReference type="GO" id="GO:0042393">
    <property type="term" value="F:histone binding"/>
    <property type="evidence" value="ECO:0007669"/>
    <property type="project" value="InterPro"/>
</dbReference>
<evidence type="ECO:0000256" key="8">
    <source>
        <dbReference type="ARBA" id="ARBA00022737"/>
    </source>
</evidence>
<evidence type="ECO:0000256" key="15">
    <source>
        <dbReference type="PIRNR" id="PIRNR017570"/>
    </source>
</evidence>
<evidence type="ECO:0000256" key="3">
    <source>
        <dbReference type="ARBA" id="ARBA00012190"/>
    </source>
</evidence>
<feature type="compositionally biased region" description="Low complexity" evidence="17">
    <location>
        <begin position="61"/>
        <end position="76"/>
    </location>
</feature>
<evidence type="ECO:0000256" key="7">
    <source>
        <dbReference type="ARBA" id="ARBA00022691"/>
    </source>
</evidence>
<keyword evidence="12 15" id="KW-0539">Nucleus</keyword>
<proteinExistence type="inferred from homology"/>
<evidence type="ECO:0000259" key="18">
    <source>
        <dbReference type="PROSITE" id="PS51569"/>
    </source>
</evidence>
<evidence type="ECO:0000256" key="5">
    <source>
        <dbReference type="ARBA" id="ARBA00022603"/>
    </source>
</evidence>
<keyword evidence="8" id="KW-0677">Repeat</keyword>
<evidence type="ECO:0000256" key="1">
    <source>
        <dbReference type="ARBA" id="ARBA00003482"/>
    </source>
</evidence>
<dbReference type="InterPro" id="IPR029063">
    <property type="entry name" value="SAM-dependent_MTases_sf"/>
</dbReference>
<evidence type="ECO:0000313" key="20">
    <source>
        <dbReference type="Proteomes" id="UP001201980"/>
    </source>
</evidence>
<evidence type="ECO:0000313" key="19">
    <source>
        <dbReference type="EMBL" id="KAJ2905755.1"/>
    </source>
</evidence>
<evidence type="ECO:0000256" key="6">
    <source>
        <dbReference type="ARBA" id="ARBA00022679"/>
    </source>
</evidence>
<evidence type="ECO:0000256" key="2">
    <source>
        <dbReference type="ARBA" id="ARBA00004123"/>
    </source>
</evidence>
<dbReference type="SUPFAM" id="SSF53335">
    <property type="entry name" value="S-adenosyl-L-methionine-dependent methyltransferases"/>
    <property type="match status" value="1"/>
</dbReference>
<evidence type="ECO:0000256" key="12">
    <source>
        <dbReference type="ARBA" id="ARBA00023242"/>
    </source>
</evidence>
<gene>
    <name evidence="19" type="ORF">MKZ38_004432</name>
</gene>
<keyword evidence="20" id="KW-1185">Reference proteome</keyword>
<sequence>MGILGPGKKPAFKVAQPTIRIEKVAVPKNATPSTSSSSSRPRLTPRGSQSSMRKAMTPLPARSSKSSASALRTSASPVPRYKSSSPILSGDERSRKRKAASPKVSTPKWDESDEGDDDWDLVTNRKKLRVNTNDIIRDPRRVIRNPRSFAILGQELTHTHGCVNGDTNGKAVDSSHANGATSKSSLPDRSSFKDKTSTEKVTVDLSSIRVAKRNGSTIKNLRFIHAADLASPPTADDDVTVPDNNDIELQYPASRIRERYELVVAKDKIDPAADIVAAVRNIADVYLTEEEADPFVELSNGFLRRFEKAINRGSNDDFKATLADCNAVTKQLMESGAISRNLSKMHSLPPSLTHFILGQVYDRTVAPSIEKVGKYQPGSDYIYGELRPQFITEILMNKTQMKSDSVFVDLGSGVGNVVLQAALEIGCESWGWEYQKSCCELADEQHKEFRARCQLWGVSHGRCHLSSGDFTEDDQVMTVLRRADAVLVNNQVFTSTLNDKLITMFLDLKPGCKIVSLKNFVHEGKGGNLHSANDVAGLILDVKSFTYPEDWVSWTASAGTYVISTRK</sequence>
<reference evidence="19" key="1">
    <citation type="submission" date="2022-07" db="EMBL/GenBank/DDBJ databases">
        <title>Draft genome sequence of Zalerion maritima ATCC 34329, a (micro)plastics degrading marine fungus.</title>
        <authorList>
            <person name="Paco A."/>
            <person name="Goncalves M.F.M."/>
            <person name="Rocha-Santos T.A.P."/>
            <person name="Alves A."/>
        </authorList>
    </citation>
    <scope>NUCLEOTIDE SEQUENCE</scope>
    <source>
        <strain evidence="19">ATCC 34329</strain>
    </source>
</reference>
<evidence type="ECO:0000256" key="4">
    <source>
        <dbReference type="ARBA" id="ARBA00020987"/>
    </source>
</evidence>
<keyword evidence="9 15" id="KW-0156">Chromatin regulator</keyword>
<dbReference type="GO" id="GO:0000786">
    <property type="term" value="C:nucleosome"/>
    <property type="evidence" value="ECO:0007669"/>
    <property type="project" value="InterPro"/>
</dbReference>
<evidence type="ECO:0000256" key="13">
    <source>
        <dbReference type="ARBA" id="ARBA00029821"/>
    </source>
</evidence>
<comment type="subcellular location">
    <subcellularLocation>
        <location evidence="2 15">Nucleus</location>
    </subcellularLocation>
</comment>
<evidence type="ECO:0000256" key="16">
    <source>
        <dbReference type="PIRSR" id="PIRSR017570-1"/>
    </source>
</evidence>
<protein>
    <recommendedName>
        <fullName evidence="4 15">Histone-lysine N-methyltransferase, H3 lysine-79 specific</fullName>
        <ecNumber evidence="3 15">2.1.1.360</ecNumber>
    </recommendedName>
    <alternativeName>
        <fullName evidence="13 15">Histone H3-K79 methyltransferase</fullName>
    </alternativeName>
</protein>
<feature type="compositionally biased region" description="Low complexity" evidence="17">
    <location>
        <begin position="31"/>
        <end position="48"/>
    </location>
</feature>
<feature type="region of interest" description="Disordered" evidence="17">
    <location>
        <begin position="1"/>
        <end position="118"/>
    </location>
</feature>
<evidence type="ECO:0000256" key="14">
    <source>
        <dbReference type="ARBA" id="ARBA00047770"/>
    </source>
</evidence>
<dbReference type="Pfam" id="PF08123">
    <property type="entry name" value="DOT1"/>
    <property type="match status" value="1"/>
</dbReference>
<comment type="function">
    <text evidence="1 15">Histone methyltransferase that specifically trimethylates histone H3 to form H3K79me3. This methylation is required for telomere silencing and for the pachytene checkpoint during the meiotic cell cycle by allowing the recruitment of RAD9 to double strand breaks. Nucleosomes are preferred as substrate compared to free histone.</text>
</comment>
<dbReference type="InterPro" id="IPR025789">
    <property type="entry name" value="DOT1_dom"/>
</dbReference>
<dbReference type="GO" id="GO:0140956">
    <property type="term" value="F:histone H3K79 trimethyltransferase activity"/>
    <property type="evidence" value="ECO:0007669"/>
    <property type="project" value="UniProtKB-EC"/>
</dbReference>
<dbReference type="GO" id="GO:0031509">
    <property type="term" value="P:subtelomeric heterochromatin formation"/>
    <property type="evidence" value="ECO:0007669"/>
    <property type="project" value="InterPro"/>
</dbReference>
<feature type="binding site" evidence="16">
    <location>
        <begin position="407"/>
        <end position="416"/>
    </location>
    <ligand>
        <name>S-adenosyl-L-methionine</name>
        <dbReference type="ChEBI" id="CHEBI:59789"/>
    </ligand>
</feature>
<accession>A0AAD5RY54</accession>
<comment type="caution">
    <text evidence="19">The sequence shown here is derived from an EMBL/GenBank/DDBJ whole genome shotgun (WGS) entry which is preliminary data.</text>
</comment>
<keyword evidence="6 15" id="KW-0808">Transferase</keyword>
<evidence type="ECO:0000256" key="10">
    <source>
        <dbReference type="ARBA" id="ARBA00023015"/>
    </source>
</evidence>
<evidence type="ECO:0000256" key="17">
    <source>
        <dbReference type="SAM" id="MobiDB-lite"/>
    </source>
</evidence>
<dbReference type="GO" id="GO:0000077">
    <property type="term" value="P:DNA damage checkpoint signaling"/>
    <property type="evidence" value="ECO:0007669"/>
    <property type="project" value="InterPro"/>
</dbReference>
<dbReference type="GO" id="GO:0032259">
    <property type="term" value="P:methylation"/>
    <property type="evidence" value="ECO:0007669"/>
    <property type="project" value="UniProtKB-KW"/>
</dbReference>
<keyword evidence="5 15" id="KW-0489">Methyltransferase</keyword>
<dbReference type="PROSITE" id="PS51569">
    <property type="entry name" value="DOT1"/>
    <property type="match status" value="1"/>
</dbReference>
<feature type="compositionally biased region" description="Polar residues" evidence="17">
    <location>
        <begin position="175"/>
        <end position="188"/>
    </location>
</feature>
<dbReference type="Gene3D" id="1.10.260.170">
    <property type="match status" value="1"/>
</dbReference>
<dbReference type="PANTHER" id="PTHR21451">
    <property type="entry name" value="HISTONE H3 METHYLTRANSFERASE"/>
    <property type="match status" value="1"/>
</dbReference>
<dbReference type="FunFam" id="3.40.50.150:FF:000033">
    <property type="entry name" value="Histone-lysine N-methyltransferase, H3 lysine-79 specific"/>
    <property type="match status" value="1"/>
</dbReference>
<evidence type="ECO:0000256" key="11">
    <source>
        <dbReference type="ARBA" id="ARBA00023163"/>
    </source>
</evidence>
<dbReference type="PIRSF" id="PIRSF017570">
    <property type="entry name" value="Histone_H3-K79_MeTrfase"/>
    <property type="match status" value="1"/>
</dbReference>
<dbReference type="GO" id="GO:0005634">
    <property type="term" value="C:nucleus"/>
    <property type="evidence" value="ECO:0007669"/>
    <property type="project" value="UniProtKB-SubCell"/>
</dbReference>
<dbReference type="EMBL" id="JAKWBI020000025">
    <property type="protein sequence ID" value="KAJ2905755.1"/>
    <property type="molecule type" value="Genomic_DNA"/>
</dbReference>
<comment type="catalytic activity">
    <reaction evidence="14 15">
        <text>L-lysyl(79)-[histone H3] + 3 S-adenosyl-L-methionine = N(6),N(6),N(6)-trimethyl-L-lysyl(79)-[histone H3] + 3 S-adenosyl-L-homocysteine + 3 H(+)</text>
        <dbReference type="Rhea" id="RHEA:60328"/>
        <dbReference type="Rhea" id="RHEA-COMP:15549"/>
        <dbReference type="Rhea" id="RHEA-COMP:15552"/>
        <dbReference type="ChEBI" id="CHEBI:15378"/>
        <dbReference type="ChEBI" id="CHEBI:29969"/>
        <dbReference type="ChEBI" id="CHEBI:57856"/>
        <dbReference type="ChEBI" id="CHEBI:59789"/>
        <dbReference type="ChEBI" id="CHEBI:61961"/>
        <dbReference type="EC" id="2.1.1.360"/>
    </reaction>
</comment>
<dbReference type="EC" id="2.1.1.360" evidence="3 15"/>
<feature type="binding site" evidence="16">
    <location>
        <position position="433"/>
    </location>
    <ligand>
        <name>S-adenosyl-L-methionine</name>
        <dbReference type="ChEBI" id="CHEBI:59789"/>
    </ligand>
</feature>